<dbReference type="InterPro" id="IPR013597">
    <property type="entry name" value="Mat_intron_G2"/>
</dbReference>
<proteinExistence type="predicted"/>
<dbReference type="EMBL" id="CP101118">
    <property type="protein sequence ID" value="WZF90020.1"/>
    <property type="molecule type" value="Genomic_DNA"/>
</dbReference>
<dbReference type="RefSeq" id="WP_162893692.1">
    <property type="nucleotide sequence ID" value="NZ_CP101118.1"/>
</dbReference>
<evidence type="ECO:0000313" key="3">
    <source>
        <dbReference type="Proteomes" id="UP001475781"/>
    </source>
</evidence>
<dbReference type="Proteomes" id="UP001475781">
    <property type="component" value="Chromosome"/>
</dbReference>
<dbReference type="Pfam" id="PF08388">
    <property type="entry name" value="GIIM"/>
    <property type="match status" value="1"/>
</dbReference>
<evidence type="ECO:0000259" key="1">
    <source>
        <dbReference type="Pfam" id="PF08388"/>
    </source>
</evidence>
<reference evidence="2 3" key="1">
    <citation type="submission" date="2022-07" db="EMBL/GenBank/DDBJ databases">
        <title>A copper resistant bacterium isolated from sediment samples of deep sea hydrothermal areas.</title>
        <authorList>
            <person name="Zeng X."/>
        </authorList>
    </citation>
    <scope>NUCLEOTIDE SEQUENCE [LARGE SCALE GENOMIC DNA]</scope>
    <source>
        <strain evidence="3">CuT 6</strain>
    </source>
</reference>
<name>A0ABZ2W660_9GAMM</name>
<accession>A0ABZ2W660</accession>
<keyword evidence="3" id="KW-1185">Reference proteome</keyword>
<feature type="domain" description="Group II intron maturase-specific" evidence="1">
    <location>
        <begin position="2"/>
        <end position="39"/>
    </location>
</feature>
<organism evidence="2 3">
    <name type="scientific">Marinobacter metalliresistant</name>
    <dbReference type="NCBI Taxonomy" id="2961995"/>
    <lineage>
        <taxon>Bacteria</taxon>
        <taxon>Pseudomonadati</taxon>
        <taxon>Pseudomonadota</taxon>
        <taxon>Gammaproteobacteria</taxon>
        <taxon>Pseudomonadales</taxon>
        <taxon>Marinobacteraceae</taxon>
        <taxon>Marinobacter</taxon>
    </lineage>
</organism>
<protein>
    <recommendedName>
        <fullName evidence="1">Group II intron maturase-specific domain-containing protein</fullName>
    </recommendedName>
</protein>
<sequence>MQTVIDELAVYLRGWKGYYGFAQVKSPIQDLEKWVRRKLCPDSISCRWGCRTLWIAEQLNQPNRRGT</sequence>
<gene>
    <name evidence="2" type="ORF">NLK58_07460</name>
</gene>
<evidence type="ECO:0000313" key="2">
    <source>
        <dbReference type="EMBL" id="WZF90020.1"/>
    </source>
</evidence>